<keyword evidence="1" id="KW-0472">Membrane</keyword>
<keyword evidence="3" id="KW-1185">Reference proteome</keyword>
<keyword evidence="1" id="KW-0812">Transmembrane</keyword>
<feature type="transmembrane region" description="Helical" evidence="1">
    <location>
        <begin position="330"/>
        <end position="351"/>
    </location>
</feature>
<sequence>MNALIAILLLFALLGAVDKIIGGKLGVAEEFDRGLAAMGPLCLSMSGVYCVAVAALGSHPEILSAWGSVLPFDPSILAGALLAPDLGGYPIASQLAATPALAAYSGAMLSSLLGCLISFVLPTSLGSLESHEVGGFMRGILWGIVAMPAALAVGGLLAGLPVPSLLANLWPVLLLCAILCLALRFAPRACIRVLSGLGLFVRAAGIVLFCIVVAGVFVPEWSMVPDTLVFEALTIALKCTVVVCGSTVACGLLLAHCGGIVDKLAGRLGMNRYAVAGLFVSVASSLSMLPLYSRMDPRGKAANAAFAATGAFVFGGQLAFVSSVSTGNVVAAYVACKLVGGILAVWLAMHFTKGDELPAERATEPAPACK</sequence>
<feature type="transmembrane region" description="Helical" evidence="1">
    <location>
        <begin position="168"/>
        <end position="187"/>
    </location>
</feature>
<proteinExistence type="predicted"/>
<dbReference type="PANTHER" id="PTHR40089:SF1">
    <property type="entry name" value="ETHANOLAMINE PERMEASE EUTH-RELATED"/>
    <property type="match status" value="1"/>
</dbReference>
<dbReference type="InterPro" id="IPR007441">
    <property type="entry name" value="EutH"/>
</dbReference>
<dbReference type="PANTHER" id="PTHR40089">
    <property type="entry name" value="ETHANOLAMINE UTILIZATION PROTEIN EUTH"/>
    <property type="match status" value="1"/>
</dbReference>
<feature type="transmembrane region" description="Helical" evidence="1">
    <location>
        <begin position="199"/>
        <end position="218"/>
    </location>
</feature>
<name>A0ABS9MIS4_9FIRM</name>
<feature type="transmembrane region" description="Helical" evidence="1">
    <location>
        <begin position="103"/>
        <end position="128"/>
    </location>
</feature>
<organism evidence="2 3">
    <name type="scientific">Anaeromassilibacillus senegalensis</name>
    <dbReference type="NCBI Taxonomy" id="1673717"/>
    <lineage>
        <taxon>Bacteria</taxon>
        <taxon>Bacillati</taxon>
        <taxon>Bacillota</taxon>
        <taxon>Clostridia</taxon>
        <taxon>Eubacteriales</taxon>
        <taxon>Acutalibacteraceae</taxon>
        <taxon>Anaeromassilibacillus</taxon>
    </lineage>
</organism>
<evidence type="ECO:0000313" key="2">
    <source>
        <dbReference type="EMBL" id="MCG4610707.1"/>
    </source>
</evidence>
<feature type="transmembrane region" description="Helical" evidence="1">
    <location>
        <begin position="304"/>
        <end position="324"/>
    </location>
</feature>
<dbReference type="Pfam" id="PF04346">
    <property type="entry name" value="EutH"/>
    <property type="match status" value="1"/>
</dbReference>
<protein>
    <submittedName>
        <fullName evidence="2">Ethanolamine utilization protein EutH</fullName>
    </submittedName>
</protein>
<feature type="transmembrane region" description="Helical" evidence="1">
    <location>
        <begin position="273"/>
        <end position="292"/>
    </location>
</feature>
<dbReference type="RefSeq" id="WP_237966712.1">
    <property type="nucleotide sequence ID" value="NZ_JAKNHQ010000008.1"/>
</dbReference>
<reference evidence="2 3" key="1">
    <citation type="submission" date="2022-01" db="EMBL/GenBank/DDBJ databases">
        <title>Collection of gut derived symbiotic bacterial strains cultured from healthy donors.</title>
        <authorList>
            <person name="Lin H."/>
            <person name="Kohout C."/>
            <person name="Waligurski E."/>
            <person name="Pamer E.G."/>
        </authorList>
    </citation>
    <scope>NUCLEOTIDE SEQUENCE [LARGE SCALE GENOMIC DNA]</scope>
    <source>
        <strain evidence="2 3">DFI.7.58</strain>
    </source>
</reference>
<gene>
    <name evidence="2" type="ORF">L0P57_07140</name>
</gene>
<accession>A0ABS9MIS4</accession>
<feature type="transmembrane region" description="Helical" evidence="1">
    <location>
        <begin position="140"/>
        <end position="162"/>
    </location>
</feature>
<keyword evidence="1" id="KW-1133">Transmembrane helix</keyword>
<evidence type="ECO:0000256" key="1">
    <source>
        <dbReference type="SAM" id="Phobius"/>
    </source>
</evidence>
<dbReference type="EMBL" id="JAKNHQ010000008">
    <property type="protein sequence ID" value="MCG4610707.1"/>
    <property type="molecule type" value="Genomic_DNA"/>
</dbReference>
<dbReference type="Proteomes" id="UP001298681">
    <property type="component" value="Unassembled WGS sequence"/>
</dbReference>
<feature type="transmembrane region" description="Helical" evidence="1">
    <location>
        <begin position="35"/>
        <end position="56"/>
    </location>
</feature>
<evidence type="ECO:0000313" key="3">
    <source>
        <dbReference type="Proteomes" id="UP001298681"/>
    </source>
</evidence>
<comment type="caution">
    <text evidence="2">The sequence shown here is derived from an EMBL/GenBank/DDBJ whole genome shotgun (WGS) entry which is preliminary data.</text>
</comment>